<proteinExistence type="predicted"/>
<reference evidence="1 2" key="1">
    <citation type="submission" date="2017-12" db="EMBL/GenBank/DDBJ databases">
        <title>Phylogenetic diversity of female urinary microbiome.</title>
        <authorList>
            <person name="Thomas-White K."/>
            <person name="Wolfe A.J."/>
        </authorList>
    </citation>
    <scope>NUCLEOTIDE SEQUENCE [LARGE SCALE GENOMIC DNA]</scope>
    <source>
        <strain evidence="1 2">UMB0416</strain>
    </source>
</reference>
<accession>A0A2I1RI62</accession>
<dbReference type="EMBL" id="PKJS01000007">
    <property type="protein sequence ID" value="PKZ68827.1"/>
    <property type="molecule type" value="Genomic_DNA"/>
</dbReference>
<dbReference type="AlphaFoldDB" id="A0A2I1RI62"/>
<comment type="caution">
    <text evidence="1">The sequence shown here is derived from an EMBL/GenBank/DDBJ whole genome shotgun (WGS) entry which is preliminary data.</text>
</comment>
<evidence type="ECO:0000313" key="2">
    <source>
        <dbReference type="Proteomes" id="UP000234914"/>
    </source>
</evidence>
<name>A0A2I1RI62_FAUOS</name>
<protein>
    <submittedName>
        <fullName evidence="1">Uncharacterized protein</fullName>
    </submittedName>
</protein>
<organism evidence="1 2">
    <name type="scientific">Faucicola osloensis</name>
    <name type="common">Moraxella osloensis</name>
    <dbReference type="NCBI Taxonomy" id="34062"/>
    <lineage>
        <taxon>Bacteria</taxon>
        <taxon>Pseudomonadati</taxon>
        <taxon>Pseudomonadota</taxon>
        <taxon>Gammaproteobacteria</taxon>
        <taxon>Moraxellales</taxon>
        <taxon>Moraxellaceae</taxon>
        <taxon>Faucicola</taxon>
    </lineage>
</organism>
<gene>
    <name evidence="1" type="ORF">CYJ96_06625</name>
</gene>
<dbReference type="Proteomes" id="UP000234914">
    <property type="component" value="Unassembled WGS sequence"/>
</dbReference>
<evidence type="ECO:0000313" key="1">
    <source>
        <dbReference type="EMBL" id="PKZ68827.1"/>
    </source>
</evidence>
<sequence length="89" mass="9855">MPCQIGDFFRPIATNKMTVLKSRDIFEGIANRLGRKKVLVSGSLMRLSEICEVSSVFAILALDFAEGINSSSNLIVFIPFTLTQKMDVL</sequence>